<feature type="region of interest" description="Disordered" evidence="1">
    <location>
        <begin position="98"/>
        <end position="117"/>
    </location>
</feature>
<evidence type="ECO:0000313" key="3">
    <source>
        <dbReference type="Proteomes" id="UP001165378"/>
    </source>
</evidence>
<accession>A0AA41PZA2</accession>
<protein>
    <submittedName>
        <fullName evidence="2">Uncharacterized protein</fullName>
    </submittedName>
</protein>
<feature type="region of interest" description="Disordered" evidence="1">
    <location>
        <begin position="177"/>
        <end position="236"/>
    </location>
</feature>
<evidence type="ECO:0000313" key="2">
    <source>
        <dbReference type="EMBL" id="MCF2528683.1"/>
    </source>
</evidence>
<reference evidence="2" key="1">
    <citation type="submission" date="2022-01" db="EMBL/GenBank/DDBJ databases">
        <title>Genome-Based Taxonomic Classification of the Phylum Actinobacteria.</title>
        <authorList>
            <person name="Gao Y."/>
        </authorList>
    </citation>
    <scope>NUCLEOTIDE SEQUENCE</scope>
    <source>
        <strain evidence="2">KLBMP 8922</strain>
    </source>
</reference>
<dbReference type="EMBL" id="JAKFHA010000007">
    <property type="protein sequence ID" value="MCF2528683.1"/>
    <property type="molecule type" value="Genomic_DNA"/>
</dbReference>
<name>A0AA41PZA2_9ACTN</name>
<proteinExistence type="predicted"/>
<gene>
    <name evidence="2" type="ORF">LZ495_15875</name>
</gene>
<comment type="caution">
    <text evidence="2">The sequence shown here is derived from an EMBL/GenBank/DDBJ whole genome shotgun (WGS) entry which is preliminary data.</text>
</comment>
<sequence>MPRPTETATLHQTRTALYEQLLGHLRAMGGPGGQAEIFGSVDFLPGECETDPLPRTMKRGYYTTMLLVNFVIPGGDQHSAFRAIRAQAERSGFAIRDFANPPSRPVATREGEPGYGTVDEWRVSGARSAGGGMTFAAYTVQPQTYGALSITSGCRLSPDPSEVYDYFYITDLPPTLPPTTLHPPPRPTFTPPATPTSNPSLPGPPPLTPTPGPTPAPGTAAAPNTSPLGHIRDALG</sequence>
<dbReference type="Proteomes" id="UP001165378">
    <property type="component" value="Unassembled WGS sequence"/>
</dbReference>
<organism evidence="2 3">
    <name type="scientific">Yinghuangia soli</name>
    <dbReference type="NCBI Taxonomy" id="2908204"/>
    <lineage>
        <taxon>Bacteria</taxon>
        <taxon>Bacillati</taxon>
        <taxon>Actinomycetota</taxon>
        <taxon>Actinomycetes</taxon>
        <taxon>Kitasatosporales</taxon>
        <taxon>Streptomycetaceae</taxon>
        <taxon>Yinghuangia</taxon>
    </lineage>
</organism>
<dbReference type="RefSeq" id="WP_235052834.1">
    <property type="nucleotide sequence ID" value="NZ_JAKFHA010000007.1"/>
</dbReference>
<evidence type="ECO:0000256" key="1">
    <source>
        <dbReference type="SAM" id="MobiDB-lite"/>
    </source>
</evidence>
<feature type="compositionally biased region" description="Low complexity" evidence="1">
    <location>
        <begin position="217"/>
        <end position="227"/>
    </location>
</feature>
<feature type="compositionally biased region" description="Pro residues" evidence="1">
    <location>
        <begin position="177"/>
        <end position="194"/>
    </location>
</feature>
<dbReference type="AlphaFoldDB" id="A0AA41PZA2"/>
<feature type="compositionally biased region" description="Pro residues" evidence="1">
    <location>
        <begin position="201"/>
        <end position="216"/>
    </location>
</feature>
<keyword evidence="3" id="KW-1185">Reference proteome</keyword>